<comment type="caution">
    <text evidence="4">The sequence shown here is derived from an EMBL/GenBank/DDBJ whole genome shotgun (WGS) entry which is preliminary data.</text>
</comment>
<dbReference type="AlphaFoldDB" id="A0A8T1V989"/>
<keyword evidence="3" id="KW-1133">Transmembrane helix</keyword>
<protein>
    <submittedName>
        <fullName evidence="4">Uncharacterized protein</fullName>
    </submittedName>
</protein>
<keyword evidence="3" id="KW-0812">Transmembrane</keyword>
<proteinExistence type="predicted"/>
<evidence type="ECO:0000256" key="3">
    <source>
        <dbReference type="SAM" id="Phobius"/>
    </source>
</evidence>
<evidence type="ECO:0000256" key="2">
    <source>
        <dbReference type="SAM" id="MobiDB-lite"/>
    </source>
</evidence>
<feature type="compositionally biased region" description="Basic and acidic residues" evidence="2">
    <location>
        <begin position="12"/>
        <end position="25"/>
    </location>
</feature>
<accession>A0A8T1V989</accession>
<gene>
    <name evidence="4" type="ORF">PHYPSEUDO_011522</name>
</gene>
<evidence type="ECO:0000256" key="1">
    <source>
        <dbReference type="ARBA" id="ARBA00022448"/>
    </source>
</evidence>
<dbReference type="Proteomes" id="UP000694044">
    <property type="component" value="Unassembled WGS sequence"/>
</dbReference>
<reference evidence="4" key="1">
    <citation type="submission" date="2021-02" db="EMBL/GenBank/DDBJ databases">
        <authorList>
            <person name="Palmer J.M."/>
        </authorList>
    </citation>
    <scope>NUCLEOTIDE SEQUENCE</scope>
    <source>
        <strain evidence="4">SCRP734</strain>
    </source>
</reference>
<name>A0A8T1V989_9STRA</name>
<dbReference type="PANTHER" id="PTHR19241">
    <property type="entry name" value="ATP-BINDING CASSETTE TRANSPORTER"/>
    <property type="match status" value="1"/>
</dbReference>
<dbReference type="OrthoDB" id="66620at2759"/>
<evidence type="ECO:0000313" key="5">
    <source>
        <dbReference type="Proteomes" id="UP000694044"/>
    </source>
</evidence>
<feature type="region of interest" description="Disordered" evidence="2">
    <location>
        <begin position="1"/>
        <end position="35"/>
    </location>
</feature>
<organism evidence="4 5">
    <name type="scientific">Phytophthora pseudosyringae</name>
    <dbReference type="NCBI Taxonomy" id="221518"/>
    <lineage>
        <taxon>Eukaryota</taxon>
        <taxon>Sar</taxon>
        <taxon>Stramenopiles</taxon>
        <taxon>Oomycota</taxon>
        <taxon>Peronosporomycetes</taxon>
        <taxon>Peronosporales</taxon>
        <taxon>Peronosporaceae</taxon>
        <taxon>Phytophthora</taxon>
    </lineage>
</organism>
<dbReference type="EMBL" id="JAGDFM010000515">
    <property type="protein sequence ID" value="KAG7377516.1"/>
    <property type="molecule type" value="Genomic_DNA"/>
</dbReference>
<keyword evidence="5" id="KW-1185">Reference proteome</keyword>
<feature type="transmembrane region" description="Helical" evidence="3">
    <location>
        <begin position="293"/>
        <end position="319"/>
    </location>
</feature>
<keyword evidence="3" id="KW-0472">Membrane</keyword>
<evidence type="ECO:0000313" key="4">
    <source>
        <dbReference type="EMBL" id="KAG7377516.1"/>
    </source>
</evidence>
<sequence length="323" mass="36147">MNKGAVPAEIQQRQRDFGRHPDVQRGPHGVRHGPRTEILDYFEERGFSCPPRVDPADFLIEETSGRGHRYSNAKVARKDLTMISEDFNNLFCQSSIYKKAHEAISPGFNEHQCESPEDSKKAKSMTNLARSKQQFRLGFHPEHAAALESPEAGVDPGHSAAVGQFERSADHRTCLSRCSSVRRGSTSPSCSSCAAYSTSSARVTSSARAYSIAETVVQTPATLSVSFILGTFFYFMSGLTRTFEKYIVFCLERVCFQHAIGANMLSEFSSDRYTPVKSAKYLDNCSITQGTEYVWFGIGILLAYYLLFTTLNGLAMYFFRYEK</sequence>
<keyword evidence="1" id="KW-0813">Transport</keyword>